<evidence type="ECO:0000313" key="2">
    <source>
        <dbReference type="Proteomes" id="UP000694844"/>
    </source>
</evidence>
<protein>
    <submittedName>
        <fullName evidence="3">Cartilage intermediate layer protein 1-like</fullName>
    </submittedName>
</protein>
<evidence type="ECO:0000313" key="3">
    <source>
        <dbReference type="RefSeq" id="XP_022297345.1"/>
    </source>
</evidence>
<dbReference type="GeneID" id="111106814"/>
<keyword evidence="2" id="KW-1185">Reference proteome</keyword>
<reference evidence="3" key="1">
    <citation type="submission" date="2025-08" db="UniProtKB">
        <authorList>
            <consortium name="RefSeq"/>
        </authorList>
    </citation>
    <scope>IDENTIFICATION</scope>
    <source>
        <tissue evidence="3">Whole sample</tissue>
    </source>
</reference>
<dbReference type="InterPro" id="IPR056258">
    <property type="entry name" value="CILP-1/2_C"/>
</dbReference>
<name>A0A8B8B1Q6_CRAVI</name>
<gene>
    <name evidence="3" type="primary">LOC111106814</name>
</gene>
<dbReference type="KEGG" id="cvn:111106814"/>
<accession>A0A8B8B1Q6</accession>
<feature type="domain" description="Cartilage intermediate layer protein 1/2 C-terminal" evidence="1">
    <location>
        <begin position="209"/>
        <end position="381"/>
    </location>
</feature>
<evidence type="ECO:0000259" key="1">
    <source>
        <dbReference type="Pfam" id="PF23599"/>
    </source>
</evidence>
<organism evidence="2 3">
    <name type="scientific">Crassostrea virginica</name>
    <name type="common">Eastern oyster</name>
    <dbReference type="NCBI Taxonomy" id="6565"/>
    <lineage>
        <taxon>Eukaryota</taxon>
        <taxon>Metazoa</taxon>
        <taxon>Spiralia</taxon>
        <taxon>Lophotrochozoa</taxon>
        <taxon>Mollusca</taxon>
        <taxon>Bivalvia</taxon>
        <taxon>Autobranchia</taxon>
        <taxon>Pteriomorphia</taxon>
        <taxon>Ostreida</taxon>
        <taxon>Ostreoidea</taxon>
        <taxon>Ostreidae</taxon>
        <taxon>Crassostrea</taxon>
    </lineage>
</organism>
<dbReference type="Pfam" id="PF23599">
    <property type="entry name" value="CILP_C"/>
    <property type="match status" value="1"/>
</dbReference>
<sequence>MTISSDTMFSQSTKLTIFIILDLYGVLGLRNFTLEDSSVISLPELTDDTTVGGESRYPCFLNVRVYSNPSLDRQAENIPVYALTERKGNFIGFSMSRTNSEGNACVMTLCYENALLLVETEKEKALAAPHETQNLHFMVQYEVLYKRRGIKISEVTNYGSIFGAPGPVYPAADRGFCEKSGPSNFHFKYHFFGEPDMLETNPLAQDYDPATSWYPSFGNNDACFVKVQIQTNIFSTSINAESINNNNNFWYGTATSSPKESLNVPNTKAACVEFRCPAIDDSNADIPTFLNASLSLPLGSSCNLTTLSTELEQKGIFNVTNEGFWGILTSNSNYGPVVGIYRDRKDPQNLARFSCYTGKTAFESVYEMDPETGFAVSYSCQ</sequence>
<dbReference type="OrthoDB" id="6084869at2759"/>
<dbReference type="AlphaFoldDB" id="A0A8B8B1Q6"/>
<dbReference type="RefSeq" id="XP_022297345.1">
    <property type="nucleotide sequence ID" value="XM_022441637.1"/>
</dbReference>
<dbReference type="Proteomes" id="UP000694844">
    <property type="component" value="Chromosome 8"/>
</dbReference>
<proteinExistence type="predicted"/>